<gene>
    <name evidence="5" type="primary">prpA</name>
    <name evidence="5" type="ORF">Lboz_3507</name>
</gene>
<dbReference type="Pfam" id="PF00717">
    <property type="entry name" value="Peptidase_S24"/>
    <property type="match status" value="1"/>
</dbReference>
<dbReference type="SUPFAM" id="SSF47413">
    <property type="entry name" value="lambda repressor-like DNA-binding domains"/>
    <property type="match status" value="1"/>
</dbReference>
<comment type="caution">
    <text evidence="5">The sequence shown here is derived from an EMBL/GenBank/DDBJ whole genome shotgun (WGS) entry which is preliminary data.</text>
</comment>
<dbReference type="CDD" id="cd00093">
    <property type="entry name" value="HTH_XRE"/>
    <property type="match status" value="1"/>
</dbReference>
<dbReference type="Proteomes" id="UP000054695">
    <property type="component" value="Unassembled WGS sequence"/>
</dbReference>
<dbReference type="STRING" id="447.Lboz_3507"/>
<dbReference type="InterPro" id="IPR010982">
    <property type="entry name" value="Lambda_DNA-bd_dom_sf"/>
</dbReference>
<accession>A0A0W0R9G6</accession>
<dbReference type="SMART" id="SM00530">
    <property type="entry name" value="HTH_XRE"/>
    <property type="match status" value="1"/>
</dbReference>
<keyword evidence="3" id="KW-0804">Transcription</keyword>
<dbReference type="InterPro" id="IPR036286">
    <property type="entry name" value="LexA/Signal_pep-like_sf"/>
</dbReference>
<keyword evidence="6" id="KW-1185">Reference proteome</keyword>
<sequence length="244" mass="27760">MSILANRLFLSNWKARQNMNVKEKIGQRIKHERTTKGLTRKALAELTENLNVSRINNYERGERTPGPEEITQLAKALEVSPAFLMGLSDERDSEFSRNSGIGTLIPLLDYKQACDPDFYIQRIKEELHPEKINFVPVGPDIANQIDENAFALQINDNSMEPEFRVNDIVILNPNAKLNPGDYVAAQIGSEEGVVIRKYKQLSISTTEQVYELIAINEDWANLHVDNQIVCKIIASVIYLHRKIK</sequence>
<evidence type="ECO:0000259" key="4">
    <source>
        <dbReference type="PROSITE" id="PS50943"/>
    </source>
</evidence>
<dbReference type="PANTHER" id="PTHR40661:SF3">
    <property type="entry name" value="FELS-1 PROPHAGE TRANSCRIPTIONAL REGULATOR"/>
    <property type="match status" value="1"/>
</dbReference>
<protein>
    <submittedName>
        <fullName evidence="5">Phage repressor</fullName>
    </submittedName>
</protein>
<organism evidence="5 6">
    <name type="scientific">Legionella bozemanae</name>
    <name type="common">Fluoribacter bozemanae</name>
    <dbReference type="NCBI Taxonomy" id="447"/>
    <lineage>
        <taxon>Bacteria</taxon>
        <taxon>Pseudomonadati</taxon>
        <taxon>Pseudomonadota</taxon>
        <taxon>Gammaproteobacteria</taxon>
        <taxon>Legionellales</taxon>
        <taxon>Legionellaceae</taxon>
        <taxon>Legionella</taxon>
    </lineage>
</organism>
<keyword evidence="2" id="KW-0238">DNA-binding</keyword>
<dbReference type="InterPro" id="IPR001387">
    <property type="entry name" value="Cro/C1-type_HTH"/>
</dbReference>
<evidence type="ECO:0000256" key="1">
    <source>
        <dbReference type="ARBA" id="ARBA00023015"/>
    </source>
</evidence>
<dbReference type="AlphaFoldDB" id="A0A0W0R9G6"/>
<feature type="domain" description="HTH cro/C1-type" evidence="4">
    <location>
        <begin position="29"/>
        <end position="84"/>
    </location>
</feature>
<keyword evidence="1" id="KW-0805">Transcription regulation</keyword>
<dbReference type="EMBL" id="LNXU01000058">
    <property type="protein sequence ID" value="KTC67693.1"/>
    <property type="molecule type" value="Genomic_DNA"/>
</dbReference>
<evidence type="ECO:0000313" key="5">
    <source>
        <dbReference type="EMBL" id="KTC67693.1"/>
    </source>
</evidence>
<dbReference type="GO" id="GO:0003677">
    <property type="term" value="F:DNA binding"/>
    <property type="evidence" value="ECO:0007669"/>
    <property type="project" value="UniProtKB-KW"/>
</dbReference>
<evidence type="ECO:0000256" key="2">
    <source>
        <dbReference type="ARBA" id="ARBA00023125"/>
    </source>
</evidence>
<dbReference type="CDD" id="cd06529">
    <property type="entry name" value="S24_LexA-like"/>
    <property type="match status" value="1"/>
</dbReference>
<dbReference type="PATRIC" id="fig|447.4.peg.3758"/>
<dbReference type="SUPFAM" id="SSF51306">
    <property type="entry name" value="LexA/Signal peptidase"/>
    <property type="match status" value="1"/>
</dbReference>
<dbReference type="Gene3D" id="2.10.109.10">
    <property type="entry name" value="Umud Fragment, subunit A"/>
    <property type="match status" value="1"/>
</dbReference>
<dbReference type="PANTHER" id="PTHR40661">
    <property type="match status" value="1"/>
</dbReference>
<proteinExistence type="predicted"/>
<evidence type="ECO:0000256" key="3">
    <source>
        <dbReference type="ARBA" id="ARBA00023163"/>
    </source>
</evidence>
<reference evidence="5 6" key="1">
    <citation type="submission" date="2015-11" db="EMBL/GenBank/DDBJ databases">
        <title>Genomic analysis of 38 Legionella species identifies large and diverse effector repertoires.</title>
        <authorList>
            <person name="Burstein D."/>
            <person name="Amaro F."/>
            <person name="Zusman T."/>
            <person name="Lifshitz Z."/>
            <person name="Cohen O."/>
            <person name="Gilbert J.A."/>
            <person name="Pupko T."/>
            <person name="Shuman H.A."/>
            <person name="Segal G."/>
        </authorList>
    </citation>
    <scope>NUCLEOTIDE SEQUENCE [LARGE SCALE GENOMIC DNA]</scope>
    <source>
        <strain evidence="5 6">WIGA</strain>
    </source>
</reference>
<dbReference type="PROSITE" id="PS50943">
    <property type="entry name" value="HTH_CROC1"/>
    <property type="match status" value="1"/>
</dbReference>
<evidence type="ECO:0000313" key="6">
    <source>
        <dbReference type="Proteomes" id="UP000054695"/>
    </source>
</evidence>
<name>A0A0W0R9G6_LEGBO</name>
<dbReference type="Pfam" id="PF01381">
    <property type="entry name" value="HTH_3"/>
    <property type="match status" value="1"/>
</dbReference>
<dbReference type="InterPro" id="IPR015927">
    <property type="entry name" value="Peptidase_S24_S26A/B/C"/>
</dbReference>
<dbReference type="InterPro" id="IPR039418">
    <property type="entry name" value="LexA-like"/>
</dbReference>
<dbReference type="Gene3D" id="1.10.260.40">
    <property type="entry name" value="lambda repressor-like DNA-binding domains"/>
    <property type="match status" value="1"/>
</dbReference>